<organism evidence="3 4">
    <name type="scientific">Marinobacterium aestuariivivens</name>
    <dbReference type="NCBI Taxonomy" id="1698799"/>
    <lineage>
        <taxon>Bacteria</taxon>
        <taxon>Pseudomonadati</taxon>
        <taxon>Pseudomonadota</taxon>
        <taxon>Gammaproteobacteria</taxon>
        <taxon>Oceanospirillales</taxon>
        <taxon>Oceanospirillaceae</taxon>
        <taxon>Marinobacterium</taxon>
    </lineage>
</organism>
<keyword evidence="4" id="KW-1185">Reference proteome</keyword>
<evidence type="ECO:0000256" key="2">
    <source>
        <dbReference type="SAM" id="MobiDB-lite"/>
    </source>
</evidence>
<comment type="caution">
    <text evidence="3">The sequence shown here is derived from an EMBL/GenBank/DDBJ whole genome shotgun (WGS) entry which is preliminary data.</text>
</comment>
<accession>A0ABW2A086</accession>
<evidence type="ECO:0000256" key="1">
    <source>
        <dbReference type="SAM" id="Coils"/>
    </source>
</evidence>
<feature type="compositionally biased region" description="Basic and acidic residues" evidence="2">
    <location>
        <begin position="1"/>
        <end position="15"/>
    </location>
</feature>
<feature type="region of interest" description="Disordered" evidence="2">
    <location>
        <begin position="1"/>
        <end position="51"/>
    </location>
</feature>
<dbReference type="PANTHER" id="PTHR38043:SF1">
    <property type="entry name" value="PROTEIN HEMX"/>
    <property type="match status" value="1"/>
</dbReference>
<name>A0ABW2A086_9GAMM</name>
<keyword evidence="1" id="KW-0175">Coiled coil</keyword>
<protein>
    <submittedName>
        <fullName evidence="3">Uroporphyrinogen-III C-methyltransferase</fullName>
    </submittedName>
</protein>
<sequence length="393" mass="43570">MSDTGNKKRENRDPEIIDGQATEVPSPESGKPGAKNAKSSKDANDKPPSTWPGKVALVLSVVALGGGAYLGWQGWQWHSQTQQALQQVDQQVDSTLADSRSAISRELGSVKQQMSTLSNQAQADKQNIDQLQQRLTQSIQQVTAQQQTSRKDWLLAEVEYLLRLANQRVLMEQTADGALKLLKSADQILKETDDVSIYEVRKALAADIAALEAVPRLDTEGAFLQLGALNAQVDNLRLIPVTDQRELPSLLEEITPEGVSESWSQGLVASWHSAMTKLEQLVVVQHRDEPVEPLLSPEQHFFLQQNLHLMLEQAQLALLQRKQNAFDSALNKAENWIDTYFEPQDATTNALLRGIAELRQLQVAPEMPDISGSLNSLKDYLQQMTKLKQEGAA</sequence>
<dbReference type="EMBL" id="JBHSWE010000001">
    <property type="protein sequence ID" value="MFC6670870.1"/>
    <property type="molecule type" value="Genomic_DNA"/>
</dbReference>
<dbReference type="Pfam" id="PF04375">
    <property type="entry name" value="HemX"/>
    <property type="match status" value="1"/>
</dbReference>
<dbReference type="PANTHER" id="PTHR38043">
    <property type="entry name" value="PROTEIN HEMX"/>
    <property type="match status" value="1"/>
</dbReference>
<dbReference type="Proteomes" id="UP001596422">
    <property type="component" value="Unassembled WGS sequence"/>
</dbReference>
<proteinExistence type="predicted"/>
<evidence type="ECO:0000313" key="4">
    <source>
        <dbReference type="Proteomes" id="UP001596422"/>
    </source>
</evidence>
<feature type="coiled-coil region" evidence="1">
    <location>
        <begin position="114"/>
        <end position="148"/>
    </location>
</feature>
<dbReference type="InterPro" id="IPR007470">
    <property type="entry name" value="HemX"/>
</dbReference>
<evidence type="ECO:0000313" key="3">
    <source>
        <dbReference type="EMBL" id="MFC6670870.1"/>
    </source>
</evidence>
<gene>
    <name evidence="3" type="ORF">ACFQDL_12940</name>
</gene>
<dbReference type="RefSeq" id="WP_379909378.1">
    <property type="nucleotide sequence ID" value="NZ_JBHSWE010000001.1"/>
</dbReference>
<reference evidence="4" key="1">
    <citation type="journal article" date="2019" name="Int. J. Syst. Evol. Microbiol.">
        <title>The Global Catalogue of Microorganisms (GCM) 10K type strain sequencing project: providing services to taxonomists for standard genome sequencing and annotation.</title>
        <authorList>
            <consortium name="The Broad Institute Genomics Platform"/>
            <consortium name="The Broad Institute Genome Sequencing Center for Infectious Disease"/>
            <person name="Wu L."/>
            <person name="Ma J."/>
        </authorList>
    </citation>
    <scope>NUCLEOTIDE SEQUENCE [LARGE SCALE GENOMIC DNA]</scope>
    <source>
        <strain evidence="4">NBRC 111756</strain>
    </source>
</reference>